<feature type="region of interest" description="Disordered" evidence="1">
    <location>
        <begin position="138"/>
        <end position="162"/>
    </location>
</feature>
<protein>
    <submittedName>
        <fullName evidence="4">Cysteine-rich venom protein natrin-2</fullName>
    </submittedName>
</protein>
<proteinExistence type="predicted"/>
<dbReference type="InterPro" id="IPR014044">
    <property type="entry name" value="CAP_dom"/>
</dbReference>
<feature type="region of interest" description="Disordered" evidence="1">
    <location>
        <begin position="28"/>
        <end position="81"/>
    </location>
</feature>
<evidence type="ECO:0000256" key="2">
    <source>
        <dbReference type="SAM" id="SignalP"/>
    </source>
</evidence>
<dbReference type="PRINTS" id="PR00838">
    <property type="entry name" value="V5ALLERGEN"/>
</dbReference>
<feature type="signal peptide" evidence="2">
    <location>
        <begin position="1"/>
        <end position="21"/>
    </location>
</feature>
<feature type="region of interest" description="Disordered" evidence="1">
    <location>
        <begin position="282"/>
        <end position="307"/>
    </location>
</feature>
<dbReference type="Proteomes" id="UP000192578">
    <property type="component" value="Unassembled WGS sequence"/>
</dbReference>
<sequence length="307" mass="31862">MAAMRIIAVFVVVVSLYSTSADYYGNSGASQKTTSTYQSAGVSSTTPGLTEDAPDAVAQAPDKGGDDENATEAPPPAPAIPDGCSHILDATCAANQKVILKTINAVRRGVKAADMLVVSWSPAAAVLAQKVADNCGGPAHDANTDRPGCGQNSASGSENSFPNGWPDVFQLWDGEVADFVYGAPDAQCTSKGVIGHYAQDVWASSNTIGCGFALCSDGVRMTCNYCPPGNYRGRKCTPYLEGTDENGGICGKCGGEGSATCPDGLCTQLLTSSRLTLSDLQLNDTQHDPAPNKVAPPPKKHRKRAKQ</sequence>
<organism evidence="4 5">
    <name type="scientific">Hypsibius exemplaris</name>
    <name type="common">Freshwater tardigrade</name>
    <dbReference type="NCBI Taxonomy" id="2072580"/>
    <lineage>
        <taxon>Eukaryota</taxon>
        <taxon>Metazoa</taxon>
        <taxon>Ecdysozoa</taxon>
        <taxon>Tardigrada</taxon>
        <taxon>Eutardigrada</taxon>
        <taxon>Parachela</taxon>
        <taxon>Hypsibioidea</taxon>
        <taxon>Hypsibiidae</taxon>
        <taxon>Hypsibius</taxon>
    </lineage>
</organism>
<gene>
    <name evidence="4" type="ORF">BV898_18272</name>
</gene>
<dbReference type="SMART" id="SM00198">
    <property type="entry name" value="SCP"/>
    <property type="match status" value="1"/>
</dbReference>
<accession>A0A9X6NJH1</accession>
<keyword evidence="5" id="KW-1185">Reference proteome</keyword>
<dbReference type="Gene3D" id="3.40.33.10">
    <property type="entry name" value="CAP"/>
    <property type="match status" value="1"/>
</dbReference>
<evidence type="ECO:0000256" key="1">
    <source>
        <dbReference type="SAM" id="MobiDB-lite"/>
    </source>
</evidence>
<dbReference type="PANTHER" id="PTHR10334">
    <property type="entry name" value="CYSTEINE-RICH SECRETORY PROTEIN-RELATED"/>
    <property type="match status" value="1"/>
</dbReference>
<feature type="domain" description="SCP" evidence="3">
    <location>
        <begin position="94"/>
        <end position="233"/>
    </location>
</feature>
<feature type="compositionally biased region" description="Basic residues" evidence="1">
    <location>
        <begin position="298"/>
        <end position="307"/>
    </location>
</feature>
<dbReference type="AlphaFoldDB" id="A0A9X6NJH1"/>
<dbReference type="InterPro" id="IPR001283">
    <property type="entry name" value="CRISP-related"/>
</dbReference>
<feature type="chain" id="PRO_5040871614" evidence="2">
    <location>
        <begin position="22"/>
        <end position="307"/>
    </location>
</feature>
<name>A0A9X6NJH1_HYPEX</name>
<reference evidence="5" key="1">
    <citation type="submission" date="2017-01" db="EMBL/GenBank/DDBJ databases">
        <title>Comparative genomics of anhydrobiosis in the tardigrade Hypsibius dujardini.</title>
        <authorList>
            <person name="Yoshida Y."/>
            <person name="Koutsovoulos G."/>
            <person name="Laetsch D."/>
            <person name="Stevens L."/>
            <person name="Kumar S."/>
            <person name="Horikawa D."/>
            <person name="Ishino K."/>
            <person name="Komine S."/>
            <person name="Tomita M."/>
            <person name="Blaxter M."/>
            <person name="Arakawa K."/>
        </authorList>
    </citation>
    <scope>NUCLEOTIDE SEQUENCE [LARGE SCALE GENOMIC DNA]</scope>
    <source>
        <strain evidence="5">Z151</strain>
    </source>
</reference>
<feature type="compositionally biased region" description="Polar residues" evidence="1">
    <location>
        <begin position="150"/>
        <end position="162"/>
    </location>
</feature>
<evidence type="ECO:0000313" key="5">
    <source>
        <dbReference type="Proteomes" id="UP000192578"/>
    </source>
</evidence>
<keyword evidence="2" id="KW-0732">Signal</keyword>
<feature type="compositionally biased region" description="Polar residues" evidence="1">
    <location>
        <begin position="28"/>
        <end position="48"/>
    </location>
</feature>
<comment type="caution">
    <text evidence="4">The sequence shown here is derived from an EMBL/GenBank/DDBJ whole genome shotgun (WGS) entry which is preliminary data.</text>
</comment>
<evidence type="ECO:0000259" key="3">
    <source>
        <dbReference type="SMART" id="SM00198"/>
    </source>
</evidence>
<dbReference type="SUPFAM" id="SSF55797">
    <property type="entry name" value="PR-1-like"/>
    <property type="match status" value="1"/>
</dbReference>
<dbReference type="PRINTS" id="PR00837">
    <property type="entry name" value="V5TPXLIKE"/>
</dbReference>
<dbReference type="InterPro" id="IPR035940">
    <property type="entry name" value="CAP_sf"/>
</dbReference>
<dbReference type="EMBL" id="MTYJ01000351">
    <property type="protein sequence ID" value="OWA53851.1"/>
    <property type="molecule type" value="Genomic_DNA"/>
</dbReference>
<evidence type="ECO:0000313" key="4">
    <source>
        <dbReference type="EMBL" id="OWA53851.1"/>
    </source>
</evidence>
<dbReference type="OrthoDB" id="337038at2759"/>
<dbReference type="Pfam" id="PF00188">
    <property type="entry name" value="CAP"/>
    <property type="match status" value="1"/>
</dbReference>
<dbReference type="InterPro" id="IPR002413">
    <property type="entry name" value="V5_allergen-like"/>
</dbReference>